<keyword evidence="1" id="KW-0472">Membrane</keyword>
<organism evidence="2 3">
    <name type="scientific">Parasphingopyxis marina</name>
    <dbReference type="NCBI Taxonomy" id="2761622"/>
    <lineage>
        <taxon>Bacteria</taxon>
        <taxon>Pseudomonadati</taxon>
        <taxon>Pseudomonadota</taxon>
        <taxon>Alphaproteobacteria</taxon>
        <taxon>Sphingomonadales</taxon>
        <taxon>Sphingomonadaceae</taxon>
        <taxon>Parasphingopyxis</taxon>
    </lineage>
</organism>
<sequence>MAAFRILLIILFLELAIYTVFTVSAHGLNFYPDYFGDMLAMGWPGQFNLDFTCLLVLGALWIAWREGFALSGLAIAVAIFFGGALVLTAYLLIASFRAKGDPAALLLGATRAAAR</sequence>
<dbReference type="RefSeq" id="WP_185800476.1">
    <property type="nucleotide sequence ID" value="NZ_JACJVJ010000001.1"/>
</dbReference>
<evidence type="ECO:0000313" key="2">
    <source>
        <dbReference type="EMBL" id="MBC2777255.1"/>
    </source>
</evidence>
<dbReference type="AlphaFoldDB" id="A0A842HWI2"/>
<proteinExistence type="predicted"/>
<evidence type="ECO:0000256" key="1">
    <source>
        <dbReference type="SAM" id="Phobius"/>
    </source>
</evidence>
<evidence type="ECO:0008006" key="4">
    <source>
        <dbReference type="Google" id="ProtNLM"/>
    </source>
</evidence>
<keyword evidence="3" id="KW-1185">Reference proteome</keyword>
<keyword evidence="1" id="KW-1133">Transmembrane helix</keyword>
<reference evidence="2 3" key="1">
    <citation type="submission" date="2020-08" db="EMBL/GenBank/DDBJ databases">
        <title>Draft genome sequence of Parasphingopyxis sp. GrpM-11.</title>
        <authorList>
            <person name="Oh J."/>
            <person name="Roh D.-H."/>
        </authorList>
    </citation>
    <scope>NUCLEOTIDE SEQUENCE [LARGE SCALE GENOMIC DNA]</scope>
    <source>
        <strain evidence="2 3">GrpM-11</strain>
    </source>
</reference>
<comment type="caution">
    <text evidence="2">The sequence shown here is derived from an EMBL/GenBank/DDBJ whole genome shotgun (WGS) entry which is preliminary data.</text>
</comment>
<feature type="transmembrane region" description="Helical" evidence="1">
    <location>
        <begin position="47"/>
        <end position="64"/>
    </location>
</feature>
<keyword evidence="1" id="KW-0812">Transmembrane</keyword>
<feature type="transmembrane region" description="Helical" evidence="1">
    <location>
        <begin position="6"/>
        <end position="26"/>
    </location>
</feature>
<gene>
    <name evidence="2" type="ORF">H6P80_06440</name>
</gene>
<dbReference type="Proteomes" id="UP000564378">
    <property type="component" value="Unassembled WGS sequence"/>
</dbReference>
<protein>
    <recommendedName>
        <fullName evidence="4">DUF1475 domain-containing protein</fullName>
    </recommendedName>
</protein>
<name>A0A842HWI2_9SPHN</name>
<accession>A0A842HWI2</accession>
<evidence type="ECO:0000313" key="3">
    <source>
        <dbReference type="Proteomes" id="UP000564378"/>
    </source>
</evidence>
<feature type="transmembrane region" description="Helical" evidence="1">
    <location>
        <begin position="70"/>
        <end position="93"/>
    </location>
</feature>
<dbReference type="EMBL" id="JACJVJ010000001">
    <property type="protein sequence ID" value="MBC2777255.1"/>
    <property type="molecule type" value="Genomic_DNA"/>
</dbReference>